<dbReference type="InterPro" id="IPR015943">
    <property type="entry name" value="WD40/YVTN_repeat-like_dom_sf"/>
</dbReference>
<accession>A0ABQ7FW59</accession>
<feature type="compositionally biased region" description="Polar residues" evidence="4">
    <location>
        <begin position="66"/>
        <end position="77"/>
    </location>
</feature>
<feature type="repeat" description="WD" evidence="3">
    <location>
        <begin position="240"/>
        <end position="273"/>
    </location>
</feature>
<dbReference type="InterPro" id="IPR036322">
    <property type="entry name" value="WD40_repeat_dom_sf"/>
</dbReference>
<reference evidence="5" key="1">
    <citation type="submission" date="2017-08" db="EMBL/GenBank/DDBJ databases">
        <authorList>
            <person name="Polle J.E."/>
            <person name="Barry K."/>
            <person name="Cushman J."/>
            <person name="Schmutz J."/>
            <person name="Tran D."/>
            <person name="Hathwaick L.T."/>
            <person name="Yim W.C."/>
            <person name="Jenkins J."/>
            <person name="Mckie-Krisberg Z.M."/>
            <person name="Prochnik S."/>
            <person name="Lindquist E."/>
            <person name="Dockter R.B."/>
            <person name="Adam C."/>
            <person name="Molina H."/>
            <person name="Bunkerborg J."/>
            <person name="Jin E."/>
            <person name="Buchheim M."/>
            <person name="Magnuson J."/>
        </authorList>
    </citation>
    <scope>NUCLEOTIDE SEQUENCE</scope>
    <source>
        <strain evidence="5">CCAP 19/18</strain>
    </source>
</reference>
<dbReference type="PANTHER" id="PTHR19848">
    <property type="entry name" value="WD40 REPEAT PROTEIN"/>
    <property type="match status" value="1"/>
</dbReference>
<dbReference type="InterPro" id="IPR019775">
    <property type="entry name" value="WD40_repeat_CS"/>
</dbReference>
<proteinExistence type="predicted"/>
<keyword evidence="1 3" id="KW-0853">WD repeat</keyword>
<dbReference type="SUPFAM" id="SSF50978">
    <property type="entry name" value="WD40 repeat-like"/>
    <property type="match status" value="1"/>
</dbReference>
<dbReference type="Gene3D" id="2.130.10.10">
    <property type="entry name" value="YVTN repeat-like/Quinoprotein amine dehydrogenase"/>
    <property type="match status" value="2"/>
</dbReference>
<feature type="region of interest" description="Disordered" evidence="4">
    <location>
        <begin position="1"/>
        <end position="28"/>
    </location>
</feature>
<dbReference type="SMART" id="SM00320">
    <property type="entry name" value="WD40"/>
    <property type="match status" value="7"/>
</dbReference>
<evidence type="ECO:0000256" key="3">
    <source>
        <dbReference type="PROSITE-ProRule" id="PRU00221"/>
    </source>
</evidence>
<dbReference type="PROSITE" id="PS50294">
    <property type="entry name" value="WD_REPEATS_REGION"/>
    <property type="match status" value="1"/>
</dbReference>
<sequence length="492" mass="52573">MGPRFRQACRVPEPPPKHSAAHSHVRNDQYMDDWEKAYKELEALSCGDPTSQEGPAPIQGRRQGLSLAQQIAQQGSRSQHEPAAPRARTSMAQQLEQQNASPHQFAMHRAHQPERSSKTSRGPVRNAGKAPERCPPAVTRGWTQGPVDPQGILCDLSDRPNMCSAACWDKNEVVIGSSDHALYVVDAEKGTLKRTLYNKTNGHTEWVTCCTYTGSGHIVSGGMDSKLWVWPGGGVRGVELQGHAGPVSQVAWDESSGLVASAGYDKTIRLWDVGGRGREVACLAGHVAPVLEMVPQGGLIASGDRSGNIIVWDTASGAEAWRLKKKAHDGHVTALEWWDAGDPAADGCFVSGGQDGCVRVWDPRQHTLVAKMELHVNDKGRGAAGDVCAGGSAAGGMLVSAGADGTLAITDPRTWGLVKQIRLSNFPYSMMAAGGLALVGLGDGSLWVIQCSSGKVFYCLGANKHAVRCLEATYDKLVTSGDDGNMVLYHFN</sequence>
<feature type="region of interest" description="Disordered" evidence="4">
    <location>
        <begin position="45"/>
        <end position="145"/>
    </location>
</feature>
<dbReference type="InterPro" id="IPR020472">
    <property type="entry name" value="WD40_PAC1"/>
</dbReference>
<keyword evidence="2" id="KW-0677">Repeat</keyword>
<comment type="caution">
    <text evidence="5">The sequence shown here is derived from an EMBL/GenBank/DDBJ whole genome shotgun (WGS) entry which is preliminary data.</text>
</comment>
<evidence type="ECO:0000256" key="2">
    <source>
        <dbReference type="ARBA" id="ARBA00022737"/>
    </source>
</evidence>
<evidence type="ECO:0000313" key="6">
    <source>
        <dbReference type="Proteomes" id="UP000815325"/>
    </source>
</evidence>
<dbReference type="PANTHER" id="PTHR19848:SF7">
    <property type="entry name" value="F-BOX AND WD-40 DOMAIN PROTEIN 7"/>
    <property type="match status" value="1"/>
</dbReference>
<organism evidence="5 6">
    <name type="scientific">Dunaliella salina</name>
    <name type="common">Green alga</name>
    <name type="synonym">Protococcus salinus</name>
    <dbReference type="NCBI Taxonomy" id="3046"/>
    <lineage>
        <taxon>Eukaryota</taxon>
        <taxon>Viridiplantae</taxon>
        <taxon>Chlorophyta</taxon>
        <taxon>core chlorophytes</taxon>
        <taxon>Chlorophyceae</taxon>
        <taxon>CS clade</taxon>
        <taxon>Chlamydomonadales</taxon>
        <taxon>Dunaliellaceae</taxon>
        <taxon>Dunaliella</taxon>
    </lineage>
</organism>
<feature type="repeat" description="WD" evidence="3">
    <location>
        <begin position="349"/>
        <end position="371"/>
    </location>
</feature>
<evidence type="ECO:0000256" key="4">
    <source>
        <dbReference type="SAM" id="MobiDB-lite"/>
    </source>
</evidence>
<dbReference type="InterPro" id="IPR001680">
    <property type="entry name" value="WD40_rpt"/>
</dbReference>
<evidence type="ECO:0000313" key="5">
    <source>
        <dbReference type="EMBL" id="KAF5826437.1"/>
    </source>
</evidence>
<protein>
    <submittedName>
        <fullName evidence="5">WD40-repeat-containing domain protein</fullName>
    </submittedName>
</protein>
<keyword evidence="6" id="KW-1185">Reference proteome</keyword>
<dbReference type="Proteomes" id="UP000815325">
    <property type="component" value="Unassembled WGS sequence"/>
</dbReference>
<dbReference type="PROSITE" id="PS00678">
    <property type="entry name" value="WD_REPEATS_1"/>
    <property type="match status" value="1"/>
</dbReference>
<dbReference type="PRINTS" id="PR00320">
    <property type="entry name" value="GPROTEINBRPT"/>
</dbReference>
<dbReference type="PROSITE" id="PS50082">
    <property type="entry name" value="WD_REPEATS_2"/>
    <property type="match status" value="2"/>
</dbReference>
<feature type="compositionally biased region" description="Polar residues" evidence="4">
    <location>
        <begin position="90"/>
        <end position="102"/>
    </location>
</feature>
<name>A0ABQ7FW59_DUNSA</name>
<dbReference type="EMBL" id="MU070927">
    <property type="protein sequence ID" value="KAF5826437.1"/>
    <property type="molecule type" value="Genomic_DNA"/>
</dbReference>
<gene>
    <name evidence="5" type="ORF">DUNSADRAFT_3105</name>
</gene>
<dbReference type="Pfam" id="PF00400">
    <property type="entry name" value="WD40"/>
    <property type="match status" value="4"/>
</dbReference>
<evidence type="ECO:0000256" key="1">
    <source>
        <dbReference type="ARBA" id="ARBA00022574"/>
    </source>
</evidence>